<keyword evidence="3" id="KW-0378">Hydrolase</keyword>
<name>A0ABV7WFR3_9MICO</name>
<gene>
    <name evidence="6" type="ORF">ACFOLH_10050</name>
</gene>
<dbReference type="PROSITE" id="PS50830">
    <property type="entry name" value="TNASE_3"/>
    <property type="match status" value="1"/>
</dbReference>
<dbReference type="SUPFAM" id="SSF50199">
    <property type="entry name" value="Staphylococcal nuclease"/>
    <property type="match status" value="1"/>
</dbReference>
<dbReference type="InterPro" id="IPR010916">
    <property type="entry name" value="TonB_box_CS"/>
</dbReference>
<evidence type="ECO:0000313" key="7">
    <source>
        <dbReference type="Proteomes" id="UP001595685"/>
    </source>
</evidence>
<feature type="domain" description="TNase-like" evidence="5">
    <location>
        <begin position="73"/>
        <end position="213"/>
    </location>
</feature>
<proteinExistence type="predicted"/>
<dbReference type="InterPro" id="IPR016071">
    <property type="entry name" value="Staphylococal_nuclease_OB-fold"/>
</dbReference>
<evidence type="ECO:0000313" key="6">
    <source>
        <dbReference type="EMBL" id="MFC3688683.1"/>
    </source>
</evidence>
<dbReference type="PROSITE" id="PS00430">
    <property type="entry name" value="TONB_DEPENDENT_REC_1"/>
    <property type="match status" value="1"/>
</dbReference>
<organism evidence="6 7">
    <name type="scientific">Aquipuribacter hungaricus</name>
    <dbReference type="NCBI Taxonomy" id="545624"/>
    <lineage>
        <taxon>Bacteria</taxon>
        <taxon>Bacillati</taxon>
        <taxon>Actinomycetota</taxon>
        <taxon>Actinomycetes</taxon>
        <taxon>Micrococcales</taxon>
        <taxon>Intrasporangiaceae</taxon>
        <taxon>Aquipuribacter</taxon>
    </lineage>
</organism>
<evidence type="ECO:0000259" key="5">
    <source>
        <dbReference type="PROSITE" id="PS50830"/>
    </source>
</evidence>
<dbReference type="EMBL" id="JBHRWW010000005">
    <property type="protein sequence ID" value="MFC3688683.1"/>
    <property type="molecule type" value="Genomic_DNA"/>
</dbReference>
<evidence type="ECO:0000256" key="3">
    <source>
        <dbReference type="ARBA" id="ARBA00022801"/>
    </source>
</evidence>
<comment type="caution">
    <text evidence="6">The sequence shown here is derived from an EMBL/GenBank/DDBJ whole genome shotgun (WGS) entry which is preliminary data.</text>
</comment>
<reference evidence="7" key="1">
    <citation type="journal article" date="2019" name="Int. J. Syst. Evol. Microbiol.">
        <title>The Global Catalogue of Microorganisms (GCM) 10K type strain sequencing project: providing services to taxonomists for standard genome sequencing and annotation.</title>
        <authorList>
            <consortium name="The Broad Institute Genomics Platform"/>
            <consortium name="The Broad Institute Genome Sequencing Center for Infectious Disease"/>
            <person name="Wu L."/>
            <person name="Ma J."/>
        </authorList>
    </citation>
    <scope>NUCLEOTIDE SEQUENCE [LARGE SCALE GENOMIC DNA]</scope>
    <source>
        <strain evidence="7">NCAIM B.02333</strain>
    </source>
</reference>
<dbReference type="Pfam" id="PF00565">
    <property type="entry name" value="SNase"/>
    <property type="match status" value="1"/>
</dbReference>
<dbReference type="InterPro" id="IPR035437">
    <property type="entry name" value="SNase_OB-fold_sf"/>
</dbReference>
<accession>A0ABV7WFR3</accession>
<feature type="region of interest" description="Disordered" evidence="4">
    <location>
        <begin position="1"/>
        <end position="29"/>
    </location>
</feature>
<keyword evidence="1" id="KW-0540">Nuclease</keyword>
<protein>
    <submittedName>
        <fullName evidence="6">Thermonuclease family protein</fullName>
    </submittedName>
</protein>
<dbReference type="SMART" id="SM00318">
    <property type="entry name" value="SNc"/>
    <property type="match status" value="1"/>
</dbReference>
<keyword evidence="2" id="KW-0255">Endonuclease</keyword>
<dbReference type="RefSeq" id="WP_340292877.1">
    <property type="nucleotide sequence ID" value="NZ_JBBEOI010000086.1"/>
</dbReference>
<sequence length="214" mass="22553">MQRHDHHEGRATVLQRGADHGHPRARRPTGPAAAAVLAVLLLAGCSDRVPVEAFASVEARATTDVSSVPAPPDAQEVTVERVVDGDTLVVSGEQGSVLPSAGEHRVRLLLVDTPEVDGPQADEECLGPEASELTAELLPEGSTVLLAADVETVDQYGRLLAYAWRPDGVFVNEAVVANGLAYTVVYPPNDELVDVVGAAEQRARDARLGVWGSC</sequence>
<dbReference type="Gene3D" id="2.40.50.90">
    <property type="match status" value="1"/>
</dbReference>
<dbReference type="Proteomes" id="UP001595685">
    <property type="component" value="Unassembled WGS sequence"/>
</dbReference>
<evidence type="ECO:0000256" key="4">
    <source>
        <dbReference type="SAM" id="MobiDB-lite"/>
    </source>
</evidence>
<dbReference type="PANTHER" id="PTHR12302:SF3">
    <property type="entry name" value="SERINE_THREONINE-PROTEIN KINASE 31"/>
    <property type="match status" value="1"/>
</dbReference>
<evidence type="ECO:0000256" key="1">
    <source>
        <dbReference type="ARBA" id="ARBA00022722"/>
    </source>
</evidence>
<keyword evidence="7" id="KW-1185">Reference proteome</keyword>
<dbReference type="PANTHER" id="PTHR12302">
    <property type="entry name" value="EBNA2 BINDING PROTEIN P100"/>
    <property type="match status" value="1"/>
</dbReference>
<evidence type="ECO:0000256" key="2">
    <source>
        <dbReference type="ARBA" id="ARBA00022759"/>
    </source>
</evidence>
<feature type="compositionally biased region" description="Basic and acidic residues" evidence="4">
    <location>
        <begin position="1"/>
        <end position="10"/>
    </location>
</feature>